<protein>
    <submittedName>
        <fullName evidence="1">Uncharacterized protein</fullName>
    </submittedName>
</protein>
<comment type="caution">
    <text evidence="1">The sequence shown here is derived from an EMBL/GenBank/DDBJ whole genome shotgun (WGS) entry which is preliminary data.</text>
</comment>
<evidence type="ECO:0000313" key="2">
    <source>
        <dbReference type="Proteomes" id="UP000050360"/>
    </source>
</evidence>
<dbReference type="PANTHER" id="PTHR36454:SF1">
    <property type="entry name" value="DUF1015 DOMAIN-CONTAINING PROTEIN"/>
    <property type="match status" value="1"/>
</dbReference>
<accession>A0A0P8DWY2</accession>
<dbReference type="InterPro" id="IPR008323">
    <property type="entry name" value="UCP033563"/>
</dbReference>
<dbReference type="PANTHER" id="PTHR36454">
    <property type="entry name" value="LMO2823 PROTEIN"/>
    <property type="match status" value="1"/>
</dbReference>
<dbReference type="EMBL" id="LKCM01000260">
    <property type="protein sequence ID" value="KPQ42175.1"/>
    <property type="molecule type" value="Genomic_DNA"/>
</dbReference>
<dbReference type="Proteomes" id="UP000050360">
    <property type="component" value="Unassembled WGS sequence"/>
</dbReference>
<reference evidence="1 2" key="1">
    <citation type="submission" date="2015-09" db="EMBL/GenBank/DDBJ databases">
        <title>A metagenomics-based metabolic model of nitrate-dependent anaerobic oxidation of methane by Methanoperedens-like archaea.</title>
        <authorList>
            <person name="Arshad A."/>
            <person name="Speth D.R."/>
            <person name="De Graaf R.M."/>
            <person name="Op Den Camp H.J."/>
            <person name="Jetten M.S."/>
            <person name="Welte C.U."/>
        </authorList>
    </citation>
    <scope>NUCLEOTIDE SEQUENCE [LARGE SCALE GENOMIC DNA]</scope>
</reference>
<organism evidence="1 2">
    <name type="scientific">Candidatus Methanoperedens nitratireducens</name>
    <dbReference type="NCBI Taxonomy" id="1392998"/>
    <lineage>
        <taxon>Archaea</taxon>
        <taxon>Methanobacteriati</taxon>
        <taxon>Methanobacteriota</taxon>
        <taxon>Stenosarchaea group</taxon>
        <taxon>Methanomicrobia</taxon>
        <taxon>Methanosarcinales</taxon>
        <taxon>ANME-2 cluster</taxon>
        <taxon>Candidatus Methanoperedentaceae</taxon>
        <taxon>Candidatus Methanoperedens</taxon>
    </lineage>
</organism>
<sequence>MRNFNEQELAQKIRENFSIDLESDTNDEEFYSRLRKRRSEFDIKLGMYDGKKFRILRADEKAVHDLSREKKEIVGLDLIVLHEWLINPFIQGKPVEDVSFNASPEQAITKVDSKEYKVAFLLNPFSIKDVERKAFIEGKNFPQKSTLFLPKVAEGIVMRKIKN</sequence>
<gene>
    <name evidence="1" type="ORF">MPEBLZ_03261</name>
</gene>
<dbReference type="AlphaFoldDB" id="A0A0P8DWY2"/>
<evidence type="ECO:0000313" key="1">
    <source>
        <dbReference type="EMBL" id="KPQ42175.1"/>
    </source>
</evidence>
<name>A0A0P8DWY2_9EURY</name>
<proteinExistence type="predicted"/>